<gene>
    <name evidence="3" type="primary">arfB</name>
    <name evidence="3" type="ORF">GXW71_13490</name>
</gene>
<dbReference type="PROSITE" id="PS00745">
    <property type="entry name" value="RF_PROK_I"/>
    <property type="match status" value="1"/>
</dbReference>
<dbReference type="Pfam" id="PF00472">
    <property type="entry name" value="RF-1"/>
    <property type="match status" value="1"/>
</dbReference>
<dbReference type="InterPro" id="IPR000352">
    <property type="entry name" value="Pep_chain_release_fac_I"/>
</dbReference>
<feature type="region of interest" description="Disordered" evidence="1">
    <location>
        <begin position="78"/>
        <end position="140"/>
    </location>
</feature>
<evidence type="ECO:0000313" key="3">
    <source>
        <dbReference type="EMBL" id="MBR0665372.1"/>
    </source>
</evidence>
<name>A0ABS5EYJ2_9PROT</name>
<sequence>MIRVTARISLDPREIEERFLRASGPGGQNVNKVETAVELRFDVLNSPSLSGAVKARLATLAGRRMTKEGVLVINAQRHRTQDRNREDALERLLDLIREAATPPPPPRRPTKPTKGSQRRRMDSKTKRGAVKKLRGPSVED</sequence>
<dbReference type="RefSeq" id="WP_211853039.1">
    <property type="nucleotide sequence ID" value="NZ_JAAGBB010000014.1"/>
</dbReference>
<dbReference type="GO" id="GO:0004045">
    <property type="term" value="F:peptidyl-tRNA hydrolase activity"/>
    <property type="evidence" value="ECO:0007669"/>
    <property type="project" value="UniProtKB-EC"/>
</dbReference>
<evidence type="ECO:0000259" key="2">
    <source>
        <dbReference type="PROSITE" id="PS00745"/>
    </source>
</evidence>
<dbReference type="EMBL" id="JAAGBB010000014">
    <property type="protein sequence ID" value="MBR0665372.1"/>
    <property type="molecule type" value="Genomic_DNA"/>
</dbReference>
<keyword evidence="3" id="KW-0378">Hydrolase</keyword>
<dbReference type="PANTHER" id="PTHR47814">
    <property type="entry name" value="PEPTIDYL-TRNA HYDROLASE ARFB"/>
    <property type="match status" value="1"/>
</dbReference>
<protein>
    <submittedName>
        <fullName evidence="3">Aminoacyl-tRNA hydrolase</fullName>
        <ecNumber evidence="3">3.1.1.29</ecNumber>
    </submittedName>
</protein>
<feature type="compositionally biased region" description="Basic and acidic residues" evidence="1">
    <location>
        <begin position="79"/>
        <end position="97"/>
    </location>
</feature>
<dbReference type="NCBIfam" id="NF006718">
    <property type="entry name" value="PRK09256.1"/>
    <property type="match status" value="1"/>
</dbReference>
<feature type="domain" description="Prokaryotic-type class I peptide chain release factors" evidence="2">
    <location>
        <begin position="21"/>
        <end position="37"/>
    </location>
</feature>
<dbReference type="SUPFAM" id="SSF110916">
    <property type="entry name" value="Peptidyl-tRNA hydrolase domain-like"/>
    <property type="match status" value="1"/>
</dbReference>
<accession>A0ABS5EYJ2</accession>
<dbReference type="Proteomes" id="UP001196870">
    <property type="component" value="Unassembled WGS sequence"/>
</dbReference>
<dbReference type="EC" id="3.1.1.29" evidence="3"/>
<comment type="caution">
    <text evidence="3">The sequence shown here is derived from an EMBL/GenBank/DDBJ whole genome shotgun (WGS) entry which is preliminary data.</text>
</comment>
<proteinExistence type="predicted"/>
<reference evidence="4" key="1">
    <citation type="journal article" date="2021" name="Syst. Appl. Microbiol.">
        <title>Roseomonas hellenica sp. nov., isolated from roots of wild-growing Alkanna tinctoria.</title>
        <authorList>
            <person name="Rat A."/>
            <person name="Naranjo H.D."/>
            <person name="Lebbe L."/>
            <person name="Cnockaert M."/>
            <person name="Krigas N."/>
            <person name="Grigoriadou K."/>
            <person name="Maloupa E."/>
            <person name="Willems A."/>
        </authorList>
    </citation>
    <scope>NUCLEOTIDE SEQUENCE [LARGE SCALE GENOMIC DNA]</scope>
    <source>
        <strain evidence="4">LMG 31523</strain>
    </source>
</reference>
<dbReference type="PANTHER" id="PTHR47814:SF1">
    <property type="entry name" value="PEPTIDYL-TRNA HYDROLASE ARFB"/>
    <property type="match status" value="1"/>
</dbReference>
<keyword evidence="4" id="KW-1185">Reference proteome</keyword>
<organism evidence="3 4">
    <name type="scientific">Plastoroseomonas hellenica</name>
    <dbReference type="NCBI Taxonomy" id="2687306"/>
    <lineage>
        <taxon>Bacteria</taxon>
        <taxon>Pseudomonadati</taxon>
        <taxon>Pseudomonadota</taxon>
        <taxon>Alphaproteobacteria</taxon>
        <taxon>Acetobacterales</taxon>
        <taxon>Acetobacteraceae</taxon>
        <taxon>Plastoroseomonas</taxon>
    </lineage>
</organism>
<evidence type="ECO:0000256" key="1">
    <source>
        <dbReference type="SAM" id="MobiDB-lite"/>
    </source>
</evidence>
<dbReference type="Gene3D" id="3.30.160.20">
    <property type="match status" value="1"/>
</dbReference>
<evidence type="ECO:0000313" key="4">
    <source>
        <dbReference type="Proteomes" id="UP001196870"/>
    </source>
</evidence>